<evidence type="ECO:0000313" key="4">
    <source>
        <dbReference type="Proteomes" id="UP000249842"/>
    </source>
</evidence>
<dbReference type="PANTHER" id="PTHR30469:SF15">
    <property type="entry name" value="HLYD FAMILY OF SECRETION PROTEINS"/>
    <property type="match status" value="1"/>
</dbReference>
<dbReference type="Gene3D" id="2.40.420.20">
    <property type="match status" value="1"/>
</dbReference>
<evidence type="ECO:0000256" key="2">
    <source>
        <dbReference type="SAM" id="SignalP"/>
    </source>
</evidence>
<sequence length="348" mass="34883">MTSRPILLALQAAGATLALAACSQPPPPAPKPSVLVRTQPATQGAVPDVVTVYGAAAPATGALQTLSVRQPAQVDAILVAPGALVRAGQPLLAYSLQPTSVSAYRQAAAAVKLAETQQAHVSQLFSQQLATQDQVAQAEAGLRSAQANLAALAQQGAGVASGRVTAPFDGVVVSIPVAVGDQTMAGAALMTVARNGGLVVTAGFDPASAARLRPGQPATVQSLSGGPSVPGQVLRVTGALNPRTRLVDADIGVAGGGLVLGDAFRAAVTIGQVSGWIAPHVGVLNDGQRDYVFQVSGGKAQRVDVSVVRNAGDVDVVQGPLDPRLPLVADGAYQLETGAQVRTAAVAR</sequence>
<gene>
    <name evidence="3" type="ORF">DJ021_10845</name>
</gene>
<keyword evidence="2" id="KW-0732">Signal</keyword>
<proteinExistence type="inferred from homology"/>
<evidence type="ECO:0000256" key="1">
    <source>
        <dbReference type="ARBA" id="ARBA00009477"/>
    </source>
</evidence>
<dbReference type="AlphaFoldDB" id="A0A328B2W4"/>
<reference evidence="4" key="1">
    <citation type="submission" date="2018-05" db="EMBL/GenBank/DDBJ databases">
        <authorList>
            <person name="Li X."/>
        </authorList>
    </citation>
    <scope>NUCLEOTIDE SEQUENCE [LARGE SCALE GENOMIC DNA]</scope>
    <source>
        <strain evidence="4">HKS-05</strain>
    </source>
</reference>
<dbReference type="NCBIfam" id="TIGR01730">
    <property type="entry name" value="RND_mfp"/>
    <property type="match status" value="1"/>
</dbReference>
<feature type="chain" id="PRO_5016308800" evidence="2">
    <location>
        <begin position="21"/>
        <end position="348"/>
    </location>
</feature>
<dbReference type="Proteomes" id="UP000249842">
    <property type="component" value="Unassembled WGS sequence"/>
</dbReference>
<dbReference type="PROSITE" id="PS51257">
    <property type="entry name" value="PROKAR_LIPOPROTEIN"/>
    <property type="match status" value="1"/>
</dbReference>
<dbReference type="GO" id="GO:1990281">
    <property type="term" value="C:efflux pump complex"/>
    <property type="evidence" value="ECO:0007669"/>
    <property type="project" value="TreeGrafter"/>
</dbReference>
<comment type="caution">
    <text evidence="3">The sequence shown here is derived from an EMBL/GenBank/DDBJ whole genome shotgun (WGS) entry which is preliminary data.</text>
</comment>
<dbReference type="SUPFAM" id="SSF111369">
    <property type="entry name" value="HlyD-like secretion proteins"/>
    <property type="match status" value="1"/>
</dbReference>
<name>A0A328B2W4_9CAUL</name>
<comment type="similarity">
    <text evidence="1">Belongs to the membrane fusion protein (MFP) (TC 8.A.1) family.</text>
</comment>
<dbReference type="PANTHER" id="PTHR30469">
    <property type="entry name" value="MULTIDRUG RESISTANCE PROTEIN MDTA"/>
    <property type="match status" value="1"/>
</dbReference>
<organism evidence="3 4">
    <name type="scientific">Phenylobacterium hankyongense</name>
    <dbReference type="NCBI Taxonomy" id="1813876"/>
    <lineage>
        <taxon>Bacteria</taxon>
        <taxon>Pseudomonadati</taxon>
        <taxon>Pseudomonadota</taxon>
        <taxon>Alphaproteobacteria</taxon>
        <taxon>Caulobacterales</taxon>
        <taxon>Caulobacteraceae</taxon>
        <taxon>Phenylobacterium</taxon>
    </lineage>
</organism>
<protein>
    <submittedName>
        <fullName evidence="3">Efflux transporter periplasmic adaptor subunit</fullName>
    </submittedName>
</protein>
<feature type="signal peptide" evidence="2">
    <location>
        <begin position="1"/>
        <end position="20"/>
    </location>
</feature>
<accession>A0A328B2W4</accession>
<dbReference type="InterPro" id="IPR006143">
    <property type="entry name" value="RND_pump_MFP"/>
</dbReference>
<dbReference type="Gene3D" id="2.40.30.170">
    <property type="match status" value="1"/>
</dbReference>
<keyword evidence="4" id="KW-1185">Reference proteome</keyword>
<dbReference type="GO" id="GO:0015562">
    <property type="term" value="F:efflux transmembrane transporter activity"/>
    <property type="evidence" value="ECO:0007669"/>
    <property type="project" value="TreeGrafter"/>
</dbReference>
<evidence type="ECO:0000313" key="3">
    <source>
        <dbReference type="EMBL" id="RAK60266.1"/>
    </source>
</evidence>
<dbReference type="Gene3D" id="2.40.50.100">
    <property type="match status" value="1"/>
</dbReference>
<dbReference type="Gene3D" id="1.10.287.470">
    <property type="entry name" value="Helix hairpin bin"/>
    <property type="match status" value="1"/>
</dbReference>
<dbReference type="OrthoDB" id="7376177at2"/>
<dbReference type="RefSeq" id="WP_111457559.1">
    <property type="nucleotide sequence ID" value="NZ_QFYP01000001.1"/>
</dbReference>
<dbReference type="EMBL" id="QFYP01000001">
    <property type="protein sequence ID" value="RAK60266.1"/>
    <property type="molecule type" value="Genomic_DNA"/>
</dbReference>